<dbReference type="SMART" id="SM00387">
    <property type="entry name" value="HATPase_c"/>
    <property type="match status" value="1"/>
</dbReference>
<feature type="domain" description="PAS" evidence="10">
    <location>
        <begin position="620"/>
        <end position="694"/>
    </location>
</feature>
<proteinExistence type="predicted"/>
<dbReference type="SUPFAM" id="SSF55785">
    <property type="entry name" value="PYP-like sensor domain (PAS domain)"/>
    <property type="match status" value="4"/>
</dbReference>
<feature type="domain" description="PAC" evidence="11">
    <location>
        <begin position="567"/>
        <end position="619"/>
    </location>
</feature>
<dbReference type="CDD" id="cd17546">
    <property type="entry name" value="REC_hyHK_CKI1_RcsC-like"/>
    <property type="match status" value="1"/>
</dbReference>
<evidence type="ECO:0000256" key="7">
    <source>
        <dbReference type="SAM" id="Coils"/>
    </source>
</evidence>
<dbReference type="Gene3D" id="1.10.287.130">
    <property type="match status" value="1"/>
</dbReference>
<dbReference type="NCBIfam" id="TIGR00229">
    <property type="entry name" value="sensory_box"/>
    <property type="match status" value="4"/>
</dbReference>
<dbReference type="CDD" id="cd00130">
    <property type="entry name" value="PAS"/>
    <property type="match status" value="4"/>
</dbReference>
<dbReference type="InterPro" id="IPR004358">
    <property type="entry name" value="Sig_transdc_His_kin-like_C"/>
</dbReference>
<dbReference type="SUPFAM" id="SSF55874">
    <property type="entry name" value="ATPase domain of HSP90 chaperone/DNA topoisomerase II/histidine kinase"/>
    <property type="match status" value="1"/>
</dbReference>
<dbReference type="OrthoDB" id="9796457at2"/>
<dbReference type="Pfam" id="PF08447">
    <property type="entry name" value="PAS_3"/>
    <property type="match status" value="1"/>
</dbReference>
<dbReference type="InterPro" id="IPR000700">
    <property type="entry name" value="PAS-assoc_C"/>
</dbReference>
<name>A0A1G6PK86_9BACT</name>
<feature type="domain" description="PAC" evidence="11">
    <location>
        <begin position="300"/>
        <end position="351"/>
    </location>
</feature>
<feature type="domain" description="Histidine kinase" evidence="8">
    <location>
        <begin position="790"/>
        <end position="1009"/>
    </location>
</feature>
<dbReference type="Pfam" id="PF00512">
    <property type="entry name" value="HisKA"/>
    <property type="match status" value="1"/>
</dbReference>
<dbReference type="SUPFAM" id="SSF52172">
    <property type="entry name" value="CheY-like"/>
    <property type="match status" value="1"/>
</dbReference>
<accession>A0A1G6PK86</accession>
<dbReference type="STRING" id="1640674.SAMN05216323_10526"/>
<dbReference type="FunFam" id="3.30.565.10:FF:000006">
    <property type="entry name" value="Sensor histidine kinase WalK"/>
    <property type="match status" value="1"/>
</dbReference>
<dbReference type="EMBL" id="FMYP01000052">
    <property type="protein sequence ID" value="SDC79755.1"/>
    <property type="molecule type" value="Genomic_DNA"/>
</dbReference>
<feature type="modified residue" description="4-aspartylphosphate" evidence="6">
    <location>
        <position position="1086"/>
    </location>
</feature>
<keyword evidence="4" id="KW-0808">Transferase</keyword>
<dbReference type="PROSITE" id="PS50109">
    <property type="entry name" value="HIS_KIN"/>
    <property type="match status" value="1"/>
</dbReference>
<evidence type="ECO:0000259" key="9">
    <source>
        <dbReference type="PROSITE" id="PS50110"/>
    </source>
</evidence>
<evidence type="ECO:0000256" key="4">
    <source>
        <dbReference type="ARBA" id="ARBA00022679"/>
    </source>
</evidence>
<dbReference type="PROSITE" id="PS50113">
    <property type="entry name" value="PAC"/>
    <property type="match status" value="4"/>
</dbReference>
<evidence type="ECO:0000256" key="6">
    <source>
        <dbReference type="PROSITE-ProRule" id="PRU00169"/>
    </source>
</evidence>
<dbReference type="InterPro" id="IPR035965">
    <property type="entry name" value="PAS-like_dom_sf"/>
</dbReference>
<reference evidence="12 13" key="1">
    <citation type="submission" date="2016-09" db="EMBL/GenBank/DDBJ databases">
        <authorList>
            <person name="Capua I."/>
            <person name="De Benedictis P."/>
            <person name="Joannis T."/>
            <person name="Lombin L.H."/>
            <person name="Cattoli G."/>
        </authorList>
    </citation>
    <scope>NUCLEOTIDE SEQUENCE [LARGE SCALE GENOMIC DNA]</scope>
    <source>
        <strain evidence="12 13">A7P-90m</strain>
    </source>
</reference>
<evidence type="ECO:0000313" key="12">
    <source>
        <dbReference type="EMBL" id="SDC79755.1"/>
    </source>
</evidence>
<feature type="domain" description="PAC" evidence="11">
    <location>
        <begin position="441"/>
        <end position="493"/>
    </location>
</feature>
<sequence>MSSKQRSIEELEGELELMRLECSALRAKSEARDSTFIEMENHLKRHLEILVKLNAFSVGLANLPYQYIFPFVVENILDMFGVSAIWISRFDIDSMESVIEYSSLTEKQEEQIEKLLGQKIVGFKMPWTQPQYQKLISEDYWHFTSLTELTFGIVPPPIGKVIEEAIGIEWLNGIPLIYQGNLVGKLIIIGNSKQPLPNKEEIVLFSGIVANALGRKQAEEALDLSEMRFREMAELLPLSVWEVNSDGFYTYANRSGLDLLGYEQSDVVKQNVNWLSSIAPEDQARAAKNVESLIDGVSLEPAEYTLVRKNGSRFPALINTNVIYRGRQLVGIRGVSIDISESKRKEEELSRLEIQLQGVLDAATTVSIIAVTPDGLIRVFNKGAENMLGYSAEEVVGKQNPVFLHPKDELFARGIALSNYFNRKIEGFEVLVALAKDGLADNWECTYLRKDGTRLLVSLAITALYDESNEIKGFLGIAADVTEKKHTERIIKESEEKYRTLMENMNEVVMVVDNDDRVLYVNKKFTEILGYSVEEVLGEIGYMKLLDEEDHNVIKSANETRCSHISSQYEIAFKKKDGGKVDFLVSGAPLKDAEGNVVGSVGALMDISERKRVYLQLKESEQLFETLAKNSPVGIFRTTADGYTTYVNPKWSEFSGLPAEAAEGFGWLRAIHPLDRDCLEKGWQLHINKIESSETEYRFLKPNGEVVWVFGRSVPEIVDNELKGYIGTLTDITERKLIEMELREKTEEIEVQNEEYLQLNEELVQMNEELFLSKERAEEGDRLKTAFLANMSHEIRTPMNGIVGFSKILTEPDITIEERNEYSNILNSSCLRLLNTVNDILDVSKIDSGQMEIRYADFLPGKVLMELYAFYQNLFSQRGVALFIKLDMEYSNVSIIADEHKVYQILNNLLDNALKFTPEGGQVFFGFALHDSNAEFFVSDNGIGISRERQEFVFGRFNQENLTLSRGHEGSGLGLAICKGLVELMGGEISVDSKIQRGSTFTFTLPAFPRVETTEPAVSMTNVEVGKISFNGKTVLVAEDDNTSYLLVERILLRDLHVKVIRAKNGLEAVDLFQQHSDEISLILMDVKMPVMDGFEATRRIRVLNQTIPIVALTAFAMKGDKEAALAVGCSDYISKPITPMQLLAKLKDVLAN</sequence>
<dbReference type="SMART" id="SM00091">
    <property type="entry name" value="PAS"/>
    <property type="match status" value="4"/>
</dbReference>
<dbReference type="SMART" id="SM00086">
    <property type="entry name" value="PAC"/>
    <property type="match status" value="4"/>
</dbReference>
<dbReference type="InterPro" id="IPR001610">
    <property type="entry name" value="PAC"/>
</dbReference>
<dbReference type="GO" id="GO:0005886">
    <property type="term" value="C:plasma membrane"/>
    <property type="evidence" value="ECO:0007669"/>
    <property type="project" value="TreeGrafter"/>
</dbReference>
<comment type="catalytic activity">
    <reaction evidence="1">
        <text>ATP + protein L-histidine = ADP + protein N-phospho-L-histidine.</text>
        <dbReference type="EC" id="2.7.13.3"/>
    </reaction>
</comment>
<dbReference type="InterPro" id="IPR013767">
    <property type="entry name" value="PAS_fold"/>
</dbReference>
<feature type="coiled-coil region" evidence="7">
    <location>
        <begin position="735"/>
        <end position="769"/>
    </location>
</feature>
<dbReference type="CDD" id="cd00082">
    <property type="entry name" value="HisKA"/>
    <property type="match status" value="1"/>
</dbReference>
<dbReference type="Gene3D" id="3.30.450.20">
    <property type="entry name" value="PAS domain"/>
    <property type="match status" value="4"/>
</dbReference>
<dbReference type="PROSITE" id="PS50112">
    <property type="entry name" value="PAS"/>
    <property type="match status" value="4"/>
</dbReference>
<organism evidence="12 13">
    <name type="scientific">Williamwhitmania taraxaci</name>
    <dbReference type="NCBI Taxonomy" id="1640674"/>
    <lineage>
        <taxon>Bacteria</taxon>
        <taxon>Pseudomonadati</taxon>
        <taxon>Bacteroidota</taxon>
        <taxon>Bacteroidia</taxon>
        <taxon>Bacteroidales</taxon>
        <taxon>Williamwhitmaniaceae</taxon>
        <taxon>Williamwhitmania</taxon>
    </lineage>
</organism>
<gene>
    <name evidence="12" type="ORF">SAMN05216323_10526</name>
</gene>
<keyword evidence="5" id="KW-0418">Kinase</keyword>
<dbReference type="InterPro" id="IPR003661">
    <property type="entry name" value="HisK_dim/P_dom"/>
</dbReference>
<keyword evidence="3 6" id="KW-0597">Phosphoprotein</keyword>
<evidence type="ECO:0000259" key="11">
    <source>
        <dbReference type="PROSITE" id="PS50113"/>
    </source>
</evidence>
<dbReference type="InterPro" id="IPR011006">
    <property type="entry name" value="CheY-like_superfamily"/>
</dbReference>
<evidence type="ECO:0000256" key="5">
    <source>
        <dbReference type="ARBA" id="ARBA00022777"/>
    </source>
</evidence>
<feature type="domain" description="Response regulatory" evidence="9">
    <location>
        <begin position="1034"/>
        <end position="1151"/>
    </location>
</feature>
<dbReference type="InterPro" id="IPR036890">
    <property type="entry name" value="HATPase_C_sf"/>
</dbReference>
<dbReference type="GO" id="GO:0000155">
    <property type="term" value="F:phosphorelay sensor kinase activity"/>
    <property type="evidence" value="ECO:0007669"/>
    <property type="project" value="InterPro"/>
</dbReference>
<dbReference type="EC" id="2.7.13.3" evidence="2"/>
<dbReference type="PRINTS" id="PR00344">
    <property type="entry name" value="BCTRLSENSOR"/>
</dbReference>
<dbReference type="InterPro" id="IPR013655">
    <property type="entry name" value="PAS_fold_3"/>
</dbReference>
<dbReference type="Pfam" id="PF02518">
    <property type="entry name" value="HATPase_c"/>
    <property type="match status" value="1"/>
</dbReference>
<dbReference type="Proteomes" id="UP000199452">
    <property type="component" value="Unassembled WGS sequence"/>
</dbReference>
<evidence type="ECO:0000259" key="8">
    <source>
        <dbReference type="PROSITE" id="PS50109"/>
    </source>
</evidence>
<evidence type="ECO:0000256" key="3">
    <source>
        <dbReference type="ARBA" id="ARBA00022553"/>
    </source>
</evidence>
<feature type="domain" description="PAS" evidence="10">
    <location>
        <begin position="225"/>
        <end position="297"/>
    </location>
</feature>
<dbReference type="Gene3D" id="3.30.565.10">
    <property type="entry name" value="Histidine kinase-like ATPase, C-terminal domain"/>
    <property type="match status" value="1"/>
</dbReference>
<keyword evidence="7" id="KW-0175">Coiled coil</keyword>
<dbReference type="SMART" id="SM00448">
    <property type="entry name" value="REC"/>
    <property type="match status" value="1"/>
</dbReference>
<keyword evidence="13" id="KW-1185">Reference proteome</keyword>
<dbReference type="Gene3D" id="3.40.50.2300">
    <property type="match status" value="1"/>
</dbReference>
<dbReference type="GO" id="GO:0009927">
    <property type="term" value="F:histidine phosphotransfer kinase activity"/>
    <property type="evidence" value="ECO:0007669"/>
    <property type="project" value="TreeGrafter"/>
</dbReference>
<dbReference type="InterPro" id="IPR036097">
    <property type="entry name" value="HisK_dim/P_sf"/>
</dbReference>
<dbReference type="Pfam" id="PF00072">
    <property type="entry name" value="Response_reg"/>
    <property type="match status" value="1"/>
</dbReference>
<dbReference type="InterPro" id="IPR003594">
    <property type="entry name" value="HATPase_dom"/>
</dbReference>
<dbReference type="GO" id="GO:0006355">
    <property type="term" value="P:regulation of DNA-templated transcription"/>
    <property type="evidence" value="ECO:0007669"/>
    <property type="project" value="InterPro"/>
</dbReference>
<evidence type="ECO:0000256" key="1">
    <source>
        <dbReference type="ARBA" id="ARBA00000085"/>
    </source>
</evidence>
<dbReference type="Pfam" id="PF13426">
    <property type="entry name" value="PAS_9"/>
    <property type="match status" value="2"/>
</dbReference>
<feature type="domain" description="PAC" evidence="11">
    <location>
        <begin position="693"/>
        <end position="744"/>
    </location>
</feature>
<dbReference type="AlphaFoldDB" id="A0A1G6PK86"/>
<feature type="domain" description="PAS" evidence="10">
    <location>
        <begin position="494"/>
        <end position="556"/>
    </location>
</feature>
<dbReference type="PANTHER" id="PTHR43047">
    <property type="entry name" value="TWO-COMPONENT HISTIDINE PROTEIN KINASE"/>
    <property type="match status" value="1"/>
</dbReference>
<feature type="coiled-coil region" evidence="7">
    <location>
        <begin position="1"/>
        <end position="28"/>
    </location>
</feature>
<evidence type="ECO:0000313" key="13">
    <source>
        <dbReference type="Proteomes" id="UP000199452"/>
    </source>
</evidence>
<protein>
    <recommendedName>
        <fullName evidence="2">histidine kinase</fullName>
        <ecNumber evidence="2">2.7.13.3</ecNumber>
    </recommendedName>
</protein>
<dbReference type="InterPro" id="IPR005467">
    <property type="entry name" value="His_kinase_dom"/>
</dbReference>
<dbReference type="Pfam" id="PF00989">
    <property type="entry name" value="PAS"/>
    <property type="match status" value="1"/>
</dbReference>
<dbReference type="SUPFAM" id="SSF47384">
    <property type="entry name" value="Homodimeric domain of signal transducing histidine kinase"/>
    <property type="match status" value="1"/>
</dbReference>
<dbReference type="CDD" id="cd16922">
    <property type="entry name" value="HATPase_EvgS-ArcB-TorS-like"/>
    <property type="match status" value="1"/>
</dbReference>
<dbReference type="SMART" id="SM00388">
    <property type="entry name" value="HisKA"/>
    <property type="match status" value="1"/>
</dbReference>
<dbReference type="PANTHER" id="PTHR43047:SF72">
    <property type="entry name" value="OSMOSENSING HISTIDINE PROTEIN KINASE SLN1"/>
    <property type="match status" value="1"/>
</dbReference>
<evidence type="ECO:0000259" key="10">
    <source>
        <dbReference type="PROSITE" id="PS50112"/>
    </source>
</evidence>
<feature type="domain" description="PAS" evidence="10">
    <location>
        <begin position="352"/>
        <end position="408"/>
    </location>
</feature>
<evidence type="ECO:0000256" key="2">
    <source>
        <dbReference type="ARBA" id="ARBA00012438"/>
    </source>
</evidence>
<dbReference type="InterPro" id="IPR001789">
    <property type="entry name" value="Sig_transdc_resp-reg_receiver"/>
</dbReference>
<dbReference type="RefSeq" id="WP_092439560.1">
    <property type="nucleotide sequence ID" value="NZ_FMYP01000052.1"/>
</dbReference>
<dbReference type="PROSITE" id="PS50110">
    <property type="entry name" value="RESPONSE_REGULATORY"/>
    <property type="match status" value="1"/>
</dbReference>
<dbReference type="InterPro" id="IPR000014">
    <property type="entry name" value="PAS"/>
</dbReference>